<comment type="similarity">
    <text evidence="1">Belongs to the bacterial solute-binding protein ModA family.</text>
</comment>
<evidence type="ECO:0000256" key="3">
    <source>
        <dbReference type="ARBA" id="ARBA00022729"/>
    </source>
</evidence>
<organism evidence="5">
    <name type="scientific">Prosthecochloris aestuarii</name>
    <dbReference type="NCBI Taxonomy" id="1102"/>
    <lineage>
        <taxon>Bacteria</taxon>
        <taxon>Pseudomonadati</taxon>
        <taxon>Chlorobiota</taxon>
        <taxon>Chlorobiia</taxon>
        <taxon>Chlorobiales</taxon>
        <taxon>Chlorobiaceae</taxon>
        <taxon>Prosthecochloris</taxon>
    </lineage>
</organism>
<evidence type="ECO:0000256" key="4">
    <source>
        <dbReference type="PIRSR" id="PIRSR004846-1"/>
    </source>
</evidence>
<dbReference type="PANTHER" id="PTHR30632">
    <property type="entry name" value="MOLYBDATE-BINDING PERIPLASMIC PROTEIN"/>
    <property type="match status" value="1"/>
</dbReference>
<gene>
    <name evidence="5" type="primary">modA</name>
    <name evidence="5" type="ORF">ENN50_01510</name>
</gene>
<dbReference type="GO" id="GO:0030973">
    <property type="term" value="F:molybdate ion binding"/>
    <property type="evidence" value="ECO:0007669"/>
    <property type="project" value="TreeGrafter"/>
</dbReference>
<comment type="caution">
    <text evidence="5">The sequence shown here is derived from an EMBL/GenBank/DDBJ whole genome shotgun (WGS) entry which is preliminary data.</text>
</comment>
<keyword evidence="4" id="KW-0500">Molybdenum</keyword>
<proteinExistence type="inferred from homology"/>
<accession>A0A831SSK9</accession>
<dbReference type="EMBL" id="DSBW01000034">
    <property type="protein sequence ID" value="HED30373.1"/>
    <property type="molecule type" value="Genomic_DNA"/>
</dbReference>
<feature type="binding site" evidence="4">
    <location>
        <position position="73"/>
    </location>
    <ligand>
        <name>molybdate</name>
        <dbReference type="ChEBI" id="CHEBI:36264"/>
    </ligand>
</feature>
<dbReference type="PANTHER" id="PTHR30632:SF14">
    <property type="entry name" value="TUNGSTATE_MOLYBDATE_CHROMATE-BINDING PROTEIN MODA"/>
    <property type="match status" value="1"/>
</dbReference>
<reference evidence="5" key="1">
    <citation type="journal article" date="2020" name="mSystems">
        <title>Genome- and Community-Level Interaction Insights into Carbon Utilization and Element Cycling Functions of Hydrothermarchaeota in Hydrothermal Sediment.</title>
        <authorList>
            <person name="Zhou Z."/>
            <person name="Liu Y."/>
            <person name="Xu W."/>
            <person name="Pan J."/>
            <person name="Luo Z.H."/>
            <person name="Li M."/>
        </authorList>
    </citation>
    <scope>NUCLEOTIDE SEQUENCE [LARGE SCALE GENOMIC DNA]</scope>
    <source>
        <strain evidence="5">SpSt-1181</strain>
    </source>
</reference>
<dbReference type="PIRSF" id="PIRSF004846">
    <property type="entry name" value="ModA"/>
    <property type="match status" value="1"/>
</dbReference>
<dbReference type="AlphaFoldDB" id="A0A831SSK9"/>
<dbReference type="PROSITE" id="PS51257">
    <property type="entry name" value="PROKAR_LIPOPROTEIN"/>
    <property type="match status" value="1"/>
</dbReference>
<keyword evidence="2 4" id="KW-0479">Metal-binding</keyword>
<keyword evidence="3" id="KW-0732">Signal</keyword>
<dbReference type="Proteomes" id="UP000886335">
    <property type="component" value="Unassembled WGS sequence"/>
</dbReference>
<evidence type="ECO:0000256" key="1">
    <source>
        <dbReference type="ARBA" id="ARBA00009175"/>
    </source>
</evidence>
<dbReference type="GO" id="GO:0046872">
    <property type="term" value="F:metal ion binding"/>
    <property type="evidence" value="ECO:0007669"/>
    <property type="project" value="UniProtKB-KW"/>
</dbReference>
<feature type="binding site" evidence="4">
    <location>
        <position position="180"/>
    </location>
    <ligand>
        <name>molybdate</name>
        <dbReference type="ChEBI" id="CHEBI:36264"/>
    </ligand>
</feature>
<sequence>MNTRLVVVLLSVTVHLFFQGCQSRDQSAGVGTDALHIAAAANLSYVMDELLEDFRDRHPRYRDLDIQVTRASSGSLASQVRNNAPYDLFLAANTAYAEALFHDSLTAGPPVVYAEGVPVLIYRNELQAGSGLDVLVSEKVKTIAVAQPELAPYGQAAIDIMTYAGVFDEVRDRLVYGASVTQTFQQSVAAADAGFIAKSLLYGDKGREVEKAGMAVMEFLPEEYRPEALRQAMVLLDPGEEAAVDFYSCLQGDAAGKIFTRNGYRIP</sequence>
<dbReference type="InterPro" id="IPR005950">
    <property type="entry name" value="ModA"/>
</dbReference>
<dbReference type="NCBIfam" id="TIGR01256">
    <property type="entry name" value="modA"/>
    <property type="match status" value="1"/>
</dbReference>
<name>A0A831SSK9_PROAE</name>
<protein>
    <submittedName>
        <fullName evidence="5">Molybdate ABC transporter substrate-binding protein</fullName>
    </submittedName>
</protein>
<dbReference type="InterPro" id="IPR050682">
    <property type="entry name" value="ModA/WtpA"/>
</dbReference>
<dbReference type="GO" id="GO:0015689">
    <property type="term" value="P:molybdate ion transport"/>
    <property type="evidence" value="ECO:0007669"/>
    <property type="project" value="InterPro"/>
</dbReference>
<dbReference type="Pfam" id="PF13531">
    <property type="entry name" value="SBP_bac_11"/>
    <property type="match status" value="1"/>
</dbReference>
<dbReference type="SUPFAM" id="SSF53850">
    <property type="entry name" value="Periplasmic binding protein-like II"/>
    <property type="match status" value="1"/>
</dbReference>
<evidence type="ECO:0000256" key="2">
    <source>
        <dbReference type="ARBA" id="ARBA00022723"/>
    </source>
</evidence>
<evidence type="ECO:0000313" key="5">
    <source>
        <dbReference type="EMBL" id="HED30373.1"/>
    </source>
</evidence>
<dbReference type="Gene3D" id="3.40.190.10">
    <property type="entry name" value="Periplasmic binding protein-like II"/>
    <property type="match status" value="2"/>
</dbReference>